<dbReference type="SUPFAM" id="SSF52058">
    <property type="entry name" value="L domain-like"/>
    <property type="match status" value="2"/>
</dbReference>
<dbReference type="InterPro" id="IPR051809">
    <property type="entry name" value="Plant_receptor-like_S/T_kinase"/>
</dbReference>
<dbReference type="InterPro" id="IPR032675">
    <property type="entry name" value="LRR_dom_sf"/>
</dbReference>
<dbReference type="FunFam" id="3.80.10.10:FF:000095">
    <property type="entry name" value="LRR receptor-like serine/threonine-protein kinase GSO1"/>
    <property type="match status" value="1"/>
</dbReference>
<evidence type="ECO:0000256" key="2">
    <source>
        <dbReference type="ARBA" id="ARBA00022614"/>
    </source>
</evidence>
<keyword evidence="4" id="KW-0677">Repeat</keyword>
<dbReference type="AlphaFoldDB" id="A0ABD1GYK3"/>
<evidence type="ECO:0000256" key="5">
    <source>
        <dbReference type="ARBA" id="ARBA00022989"/>
    </source>
</evidence>
<evidence type="ECO:0000256" key="6">
    <source>
        <dbReference type="ARBA" id="ARBA00023136"/>
    </source>
</evidence>
<dbReference type="InterPro" id="IPR011009">
    <property type="entry name" value="Kinase-like_dom_sf"/>
</dbReference>
<dbReference type="GO" id="GO:0051707">
    <property type="term" value="P:response to other organism"/>
    <property type="evidence" value="ECO:0007669"/>
    <property type="project" value="UniProtKB-ARBA"/>
</dbReference>
<dbReference type="PANTHER" id="PTHR27008:SF585">
    <property type="entry name" value="PROTEIN KINASE DOMAIN-CONTAINING PROTEIN"/>
    <property type="match status" value="1"/>
</dbReference>
<keyword evidence="7" id="KW-0723">Serine/threonine-protein kinase</keyword>
<evidence type="ECO:0000313" key="7">
    <source>
        <dbReference type="EMBL" id="KAL1548079.1"/>
    </source>
</evidence>
<keyword evidence="2" id="KW-0433">Leucine-rich repeat</keyword>
<evidence type="ECO:0000313" key="8">
    <source>
        <dbReference type="Proteomes" id="UP001567538"/>
    </source>
</evidence>
<gene>
    <name evidence="7" type="ORF">AAHA92_16359</name>
</gene>
<dbReference type="EMBL" id="JBEAFC010000007">
    <property type="protein sequence ID" value="KAL1548079.1"/>
    <property type="molecule type" value="Genomic_DNA"/>
</dbReference>
<keyword evidence="8" id="KW-1185">Reference proteome</keyword>
<dbReference type="PANTHER" id="PTHR27008">
    <property type="entry name" value="OS04G0122200 PROTEIN"/>
    <property type="match status" value="1"/>
</dbReference>
<dbReference type="Proteomes" id="UP001567538">
    <property type="component" value="Unassembled WGS sequence"/>
</dbReference>
<dbReference type="InterPro" id="IPR001611">
    <property type="entry name" value="Leu-rich_rpt"/>
</dbReference>
<keyword evidence="7" id="KW-0808">Transferase</keyword>
<keyword evidence="5" id="KW-1133">Transmembrane helix</keyword>
<evidence type="ECO:0000256" key="3">
    <source>
        <dbReference type="ARBA" id="ARBA00022692"/>
    </source>
</evidence>
<dbReference type="Pfam" id="PF00560">
    <property type="entry name" value="LRR_1"/>
    <property type="match status" value="7"/>
</dbReference>
<evidence type="ECO:0000256" key="1">
    <source>
        <dbReference type="ARBA" id="ARBA00004167"/>
    </source>
</evidence>
<dbReference type="EC" id="2.7.11.1" evidence="7"/>
<keyword evidence="6" id="KW-0472">Membrane</keyword>
<dbReference type="GO" id="GO:0016020">
    <property type="term" value="C:membrane"/>
    <property type="evidence" value="ECO:0007669"/>
    <property type="project" value="UniProtKB-SubCell"/>
</dbReference>
<accession>A0ABD1GYK3</accession>
<dbReference type="InterPro" id="IPR003591">
    <property type="entry name" value="Leu-rich_rpt_typical-subtyp"/>
</dbReference>
<protein>
    <submittedName>
        <fullName evidence="7">Non-specific serine/threonine protein kinase</fullName>
        <ecNumber evidence="7">2.7.11.1</ecNumber>
    </submittedName>
</protein>
<proteinExistence type="predicted"/>
<comment type="caution">
    <text evidence="7">The sequence shown here is derived from an EMBL/GenBank/DDBJ whole genome shotgun (WGS) entry which is preliminary data.</text>
</comment>
<sequence length="468" mass="51216">MLSGTIPYEIYNISTLTHLFHFLAIVCRALPTNLCSGIPFLNLFYVGAITNLPTLYLTLLEFIERINLIDNNLITGSSSSELSFITALTNCRFLTCLLISGNPFVGTLPSSIGNLSSQLERFAAAYCGLMGRFPAEIGSLTNLIRIPLGSNYLSGNIPLTVKHLLNLQALFLDDNSLSGSISDDLCGLHSLSELDLSTNKLSGSIPQCLGNVTSLRRLSLNSNMFTSTIPIGIWRLKDLLTLDLSANSLIGFLPPEVDNLAAAIYINLSINQLAKSIPSTIGSLRNLVVLSLAHNRLEGSIPVSIGSMLGLENLDVSYNNLSGSLPNSLEALQYLNSFDVSFNDLSGEIPTGGPLVNFTMESFKGNEALCGIPRFHVPPYKVVSSHRSKRKRLERALFILAEYGFGGLVSTRCDVYRYGVMLMETFTRKKPTSILELAFKCSAEIPSDRIGMKEALIELEKIKRRFLD</sequence>
<dbReference type="GO" id="GO:0004674">
    <property type="term" value="F:protein serine/threonine kinase activity"/>
    <property type="evidence" value="ECO:0007669"/>
    <property type="project" value="UniProtKB-KW"/>
</dbReference>
<dbReference type="SMART" id="SM00369">
    <property type="entry name" value="LRR_TYP"/>
    <property type="match status" value="3"/>
</dbReference>
<dbReference type="GO" id="GO:0006952">
    <property type="term" value="P:defense response"/>
    <property type="evidence" value="ECO:0007669"/>
    <property type="project" value="UniProtKB-ARBA"/>
</dbReference>
<dbReference type="Gene3D" id="3.80.10.10">
    <property type="entry name" value="Ribonuclease Inhibitor"/>
    <property type="match status" value="1"/>
</dbReference>
<dbReference type="SUPFAM" id="SSF56112">
    <property type="entry name" value="Protein kinase-like (PK-like)"/>
    <property type="match status" value="1"/>
</dbReference>
<dbReference type="PRINTS" id="PR00019">
    <property type="entry name" value="LEURICHRPT"/>
</dbReference>
<keyword evidence="7" id="KW-0418">Kinase</keyword>
<evidence type="ECO:0000256" key="4">
    <source>
        <dbReference type="ARBA" id="ARBA00022737"/>
    </source>
</evidence>
<comment type="subcellular location">
    <subcellularLocation>
        <location evidence="1">Membrane</location>
        <topology evidence="1">Single-pass membrane protein</topology>
    </subcellularLocation>
</comment>
<organism evidence="7 8">
    <name type="scientific">Salvia divinorum</name>
    <name type="common">Maria pastora</name>
    <name type="synonym">Diviner's sage</name>
    <dbReference type="NCBI Taxonomy" id="28513"/>
    <lineage>
        <taxon>Eukaryota</taxon>
        <taxon>Viridiplantae</taxon>
        <taxon>Streptophyta</taxon>
        <taxon>Embryophyta</taxon>
        <taxon>Tracheophyta</taxon>
        <taxon>Spermatophyta</taxon>
        <taxon>Magnoliopsida</taxon>
        <taxon>eudicotyledons</taxon>
        <taxon>Gunneridae</taxon>
        <taxon>Pentapetalae</taxon>
        <taxon>asterids</taxon>
        <taxon>lamiids</taxon>
        <taxon>Lamiales</taxon>
        <taxon>Lamiaceae</taxon>
        <taxon>Nepetoideae</taxon>
        <taxon>Mentheae</taxon>
        <taxon>Salviinae</taxon>
        <taxon>Salvia</taxon>
        <taxon>Salvia subgen. Calosphace</taxon>
    </lineage>
</organism>
<name>A0ABD1GYK3_SALDI</name>
<reference evidence="7 8" key="1">
    <citation type="submission" date="2024-06" db="EMBL/GenBank/DDBJ databases">
        <title>A chromosome level genome sequence of Diviner's sage (Salvia divinorum).</title>
        <authorList>
            <person name="Ford S.A."/>
            <person name="Ro D.-K."/>
            <person name="Ness R.W."/>
            <person name="Phillips M.A."/>
        </authorList>
    </citation>
    <scope>NUCLEOTIDE SEQUENCE [LARGE SCALE GENOMIC DNA]</scope>
    <source>
        <strain evidence="7">SAF-2024a</strain>
        <tissue evidence="7">Leaf</tissue>
    </source>
</reference>
<dbReference type="Gene3D" id="1.10.510.10">
    <property type="entry name" value="Transferase(Phosphotransferase) domain 1"/>
    <property type="match status" value="1"/>
</dbReference>
<keyword evidence="3" id="KW-0812">Transmembrane</keyword>